<proteinExistence type="predicted"/>
<dbReference type="STRING" id="93759.A0A1R3J0I6"/>
<dbReference type="EMBL" id="AWUE01017101">
    <property type="protein sequence ID" value="OMO88333.1"/>
    <property type="molecule type" value="Genomic_DNA"/>
</dbReference>
<protein>
    <submittedName>
        <fullName evidence="1">Uncharacterized protein</fullName>
    </submittedName>
</protein>
<comment type="caution">
    <text evidence="1">The sequence shown here is derived from an EMBL/GenBank/DDBJ whole genome shotgun (WGS) entry which is preliminary data.</text>
</comment>
<name>A0A1R3J0I6_9ROSI</name>
<accession>A0A1R3J0I6</accession>
<sequence>MFSVYPWASPPYCHDWNTEWSSMGIHDAFRVFVGLPKSYVDYVSLVKICLNAAHKKRLQSNGSNSKRVLPKETQLHMAQKEFNKLKEQLADAKQQEFYNRGYKNCQARQIEEGNSSTLPGPGGVRNQDLETAMEQYMTVRDL</sequence>
<reference evidence="2" key="1">
    <citation type="submission" date="2013-09" db="EMBL/GenBank/DDBJ databases">
        <title>Corchorus olitorius genome sequencing.</title>
        <authorList>
            <person name="Alam M."/>
            <person name="Haque M.S."/>
            <person name="Islam M.S."/>
            <person name="Emdad E.M."/>
            <person name="Islam M.M."/>
            <person name="Ahmed B."/>
            <person name="Halim A."/>
            <person name="Hossen Q.M.M."/>
            <person name="Hossain M.Z."/>
            <person name="Ahmed R."/>
            <person name="Khan M.M."/>
            <person name="Islam R."/>
            <person name="Rashid M.M."/>
            <person name="Khan S.A."/>
            <person name="Rahman M.S."/>
            <person name="Alam M."/>
            <person name="Yahiya A.S."/>
            <person name="Khan M.S."/>
            <person name="Azam M.S."/>
            <person name="Haque T."/>
            <person name="Lashkar M.Z.H."/>
            <person name="Akhand A.I."/>
            <person name="Morshed G."/>
            <person name="Roy S."/>
            <person name="Uddin K.S."/>
            <person name="Rabeya T."/>
            <person name="Hossain A.S."/>
            <person name="Chowdhury A."/>
            <person name="Snigdha A.R."/>
            <person name="Mortoza M.S."/>
            <person name="Matin S.A."/>
            <person name="Hoque S.M.E."/>
            <person name="Islam M.K."/>
            <person name="Roy D.K."/>
            <person name="Haider R."/>
            <person name="Moosa M.M."/>
            <person name="Elias S.M."/>
            <person name="Hasan A.M."/>
            <person name="Jahan S."/>
            <person name="Shafiuddin M."/>
            <person name="Mahmood N."/>
            <person name="Shommy N.S."/>
        </authorList>
    </citation>
    <scope>NUCLEOTIDE SEQUENCE [LARGE SCALE GENOMIC DNA]</scope>
    <source>
        <strain evidence="2">cv. O-4</strain>
    </source>
</reference>
<dbReference type="OrthoDB" id="1735947at2759"/>
<gene>
    <name evidence="1" type="ORF">COLO4_20302</name>
</gene>
<organism evidence="1 2">
    <name type="scientific">Corchorus olitorius</name>
    <dbReference type="NCBI Taxonomy" id="93759"/>
    <lineage>
        <taxon>Eukaryota</taxon>
        <taxon>Viridiplantae</taxon>
        <taxon>Streptophyta</taxon>
        <taxon>Embryophyta</taxon>
        <taxon>Tracheophyta</taxon>
        <taxon>Spermatophyta</taxon>
        <taxon>Magnoliopsida</taxon>
        <taxon>eudicotyledons</taxon>
        <taxon>Gunneridae</taxon>
        <taxon>Pentapetalae</taxon>
        <taxon>rosids</taxon>
        <taxon>malvids</taxon>
        <taxon>Malvales</taxon>
        <taxon>Malvaceae</taxon>
        <taxon>Grewioideae</taxon>
        <taxon>Apeibeae</taxon>
        <taxon>Corchorus</taxon>
    </lineage>
</organism>
<evidence type="ECO:0000313" key="1">
    <source>
        <dbReference type="EMBL" id="OMO88333.1"/>
    </source>
</evidence>
<dbReference type="AlphaFoldDB" id="A0A1R3J0I6"/>
<keyword evidence="2" id="KW-1185">Reference proteome</keyword>
<dbReference type="Proteomes" id="UP000187203">
    <property type="component" value="Unassembled WGS sequence"/>
</dbReference>
<evidence type="ECO:0000313" key="2">
    <source>
        <dbReference type="Proteomes" id="UP000187203"/>
    </source>
</evidence>